<dbReference type="Proteomes" id="UP000582487">
    <property type="component" value="Unassembled WGS sequence"/>
</dbReference>
<name>A0A378PAN3_9ACTO</name>
<dbReference type="EMBL" id="JABCUV010000005">
    <property type="protein sequence ID" value="NMW93215.1"/>
    <property type="molecule type" value="Genomic_DNA"/>
</dbReference>
<organism evidence="2 5">
    <name type="scientific">Mobiluncus mulieris</name>
    <dbReference type="NCBI Taxonomy" id="2052"/>
    <lineage>
        <taxon>Bacteria</taxon>
        <taxon>Bacillati</taxon>
        <taxon>Actinomycetota</taxon>
        <taxon>Actinomycetes</taxon>
        <taxon>Actinomycetales</taxon>
        <taxon>Actinomycetaceae</taxon>
        <taxon>Mobiluncus</taxon>
    </lineage>
</organism>
<comment type="caution">
    <text evidence="2">The sequence shown here is derived from an EMBL/GenBank/DDBJ whole genome shotgun (WGS) entry which is preliminary data.</text>
</comment>
<reference evidence="4 5" key="1">
    <citation type="submission" date="2020-04" db="EMBL/GenBank/DDBJ databases">
        <title>Antimicrobial susceptibility and clonality of vaginal-derived multi-drug resistant Mobiluncus isolates in China.</title>
        <authorList>
            <person name="Zhang X."/>
        </authorList>
    </citation>
    <scope>NUCLEOTIDE SEQUENCE [LARGE SCALE GENOMIC DNA]</scope>
    <source>
        <strain evidence="3 4">12</strain>
        <strain evidence="2 5">7</strain>
    </source>
</reference>
<protein>
    <submittedName>
        <fullName evidence="2">Uncharacterized protein</fullName>
    </submittedName>
</protein>
<evidence type="ECO:0000313" key="5">
    <source>
        <dbReference type="Proteomes" id="UP000582487"/>
    </source>
</evidence>
<feature type="transmembrane region" description="Helical" evidence="1">
    <location>
        <begin position="139"/>
        <end position="166"/>
    </location>
</feature>
<evidence type="ECO:0000313" key="3">
    <source>
        <dbReference type="EMBL" id="NMX02965.1"/>
    </source>
</evidence>
<dbReference type="RefSeq" id="WP_004016036.1">
    <property type="nucleotide sequence ID" value="NZ_JABCUO010000008.1"/>
</dbReference>
<dbReference type="EMBL" id="JABCUS010000005">
    <property type="protein sequence ID" value="NMX02965.1"/>
    <property type="molecule type" value="Genomic_DNA"/>
</dbReference>
<proteinExistence type="predicted"/>
<sequence>MSNAAKTDYMEHPLVHAYLRDLDCALQGVASDEATMIRQSVNEHLVSEFAADKSGDTPETVIRKALDKLGPVEAITAGLTGKDTGAVEPVMGKSRILLISALTVVSALLVPFGAGFSMLLSVLAIVLTVKLSSSRARGILLTVNAAVLAIALVYLILAFTTAGALMETVHSSGGF</sequence>
<dbReference type="AlphaFoldDB" id="A0A378PAN3"/>
<keyword evidence="1" id="KW-1133">Transmembrane helix</keyword>
<dbReference type="Proteomes" id="UP000575397">
    <property type="component" value="Unassembled WGS sequence"/>
</dbReference>
<gene>
    <name evidence="2" type="ORF">HHJ74_05825</name>
    <name evidence="3" type="ORF">HHJ77_03195</name>
</gene>
<accession>A0A378PAN3</accession>
<keyword evidence="1" id="KW-0812">Transmembrane</keyword>
<keyword evidence="1" id="KW-0472">Membrane</keyword>
<evidence type="ECO:0000256" key="1">
    <source>
        <dbReference type="SAM" id="Phobius"/>
    </source>
</evidence>
<evidence type="ECO:0000313" key="4">
    <source>
        <dbReference type="Proteomes" id="UP000575397"/>
    </source>
</evidence>
<evidence type="ECO:0000313" key="2">
    <source>
        <dbReference type="EMBL" id="NMW93215.1"/>
    </source>
</evidence>
<feature type="transmembrane region" description="Helical" evidence="1">
    <location>
        <begin position="96"/>
        <end position="127"/>
    </location>
</feature>